<protein>
    <submittedName>
        <fullName evidence="1">Uncharacterized protein</fullName>
    </submittedName>
</protein>
<comment type="caution">
    <text evidence="1">The sequence shown here is derived from an EMBL/GenBank/DDBJ whole genome shotgun (WGS) entry which is preliminary data.</text>
</comment>
<gene>
    <name evidence="1" type="ORF">D9O40_11200</name>
</gene>
<dbReference type="EMBL" id="RFAQ01000034">
    <property type="protein sequence ID" value="RMC99963.1"/>
    <property type="molecule type" value="Genomic_DNA"/>
</dbReference>
<organism evidence="1 2">
    <name type="scientific">Clostridium autoethanogenum</name>
    <dbReference type="NCBI Taxonomy" id="84023"/>
    <lineage>
        <taxon>Bacteria</taxon>
        <taxon>Bacillati</taxon>
        <taxon>Bacillota</taxon>
        <taxon>Clostridia</taxon>
        <taxon>Eubacteriales</taxon>
        <taxon>Clostridiaceae</taxon>
        <taxon>Clostridium</taxon>
    </lineage>
</organism>
<name>A0A3M0SNJ1_9CLOT</name>
<reference evidence="1 2" key="1">
    <citation type="submission" date="2018-10" db="EMBL/GenBank/DDBJ databases">
        <title>Genome-centric metagenomics revealed C2 chemical producing, CO utilizing Clostridium with novel acetogenic gene cluster.</title>
        <authorList>
            <person name="Kang H."/>
            <person name="Park B."/>
            <person name="Choi I.G."/>
            <person name="Chang I.S."/>
        </authorList>
    </citation>
    <scope>NUCLEOTIDE SEQUENCE [LARGE SCALE GENOMIC DNA]</scope>
    <source>
        <strain evidence="1 2">H21-9</strain>
    </source>
</reference>
<dbReference type="RefSeq" id="WP_013238294.1">
    <property type="nucleotide sequence ID" value="NZ_CP110420.1"/>
</dbReference>
<proteinExistence type="predicted"/>
<dbReference type="AlphaFoldDB" id="A0A3M0SNJ1"/>
<evidence type="ECO:0000313" key="2">
    <source>
        <dbReference type="Proteomes" id="UP000277999"/>
    </source>
</evidence>
<accession>A0A3M0SNJ1</accession>
<sequence>MKKKKSSKLYMVSDNSEVNERGYKQALEANKRTLLAIYNSLASYVPFGFYPYEFQIFEQVNPSNNKLERNKIDKLLKKQDE</sequence>
<evidence type="ECO:0000313" key="1">
    <source>
        <dbReference type="EMBL" id="RMC99963.1"/>
    </source>
</evidence>
<dbReference type="Proteomes" id="UP000277999">
    <property type="component" value="Unassembled WGS sequence"/>
</dbReference>